<accession>A0AA41QZ06</accession>
<comment type="caution">
    <text evidence="6">The sequence shown here is derived from an EMBL/GenBank/DDBJ whole genome shotgun (WGS) entry which is preliminary data.</text>
</comment>
<evidence type="ECO:0000256" key="3">
    <source>
        <dbReference type="ARBA" id="ARBA00023004"/>
    </source>
</evidence>
<protein>
    <submittedName>
        <fullName evidence="6">Hydrogenase iron-sulfur subunit</fullName>
    </submittedName>
</protein>
<name>A0AA41QZ06_9BACT</name>
<dbReference type="AlphaFoldDB" id="A0AA41QZ06"/>
<sequence length="152" mass="16794">MTDDLFEPRILAFCCKYCAYAAGDLAGSMRLNYPANVKIIQIPCTGRVDMLHLLRAIEDGADGVYVAGCLEGECHFLEGNLKAKRRVMAVRKQLAEMGMEEDRVRMFNLSSAMGPRFAEIATEMTETIRRLGPSPLRAANVCETDLQAEGSN</sequence>
<evidence type="ECO:0000259" key="5">
    <source>
        <dbReference type="Pfam" id="PF02662"/>
    </source>
</evidence>
<evidence type="ECO:0000256" key="2">
    <source>
        <dbReference type="ARBA" id="ARBA00023002"/>
    </source>
</evidence>
<dbReference type="RefSeq" id="WP_246903098.1">
    <property type="nucleotide sequence ID" value="NZ_JALJRB010000003.1"/>
</dbReference>
<keyword evidence="3" id="KW-0408">Iron</keyword>
<keyword evidence="1" id="KW-0479">Metal-binding</keyword>
<dbReference type="InterPro" id="IPR003813">
    <property type="entry name" value="MvhD/FlpD"/>
</dbReference>
<dbReference type="Pfam" id="PF02662">
    <property type="entry name" value="FlpD"/>
    <property type="match status" value="1"/>
</dbReference>
<dbReference type="Proteomes" id="UP001165427">
    <property type="component" value="Unassembled WGS sequence"/>
</dbReference>
<organism evidence="6 7">
    <name type="scientific">Desulfatitalea alkaliphila</name>
    <dbReference type="NCBI Taxonomy" id="2929485"/>
    <lineage>
        <taxon>Bacteria</taxon>
        <taxon>Pseudomonadati</taxon>
        <taxon>Thermodesulfobacteriota</taxon>
        <taxon>Desulfobacteria</taxon>
        <taxon>Desulfobacterales</taxon>
        <taxon>Desulfosarcinaceae</taxon>
        <taxon>Desulfatitalea</taxon>
    </lineage>
</organism>
<keyword evidence="2" id="KW-0560">Oxidoreductase</keyword>
<evidence type="ECO:0000313" key="6">
    <source>
        <dbReference type="EMBL" id="MCJ8499667.1"/>
    </source>
</evidence>
<gene>
    <name evidence="6" type="ORF">MRX98_03700</name>
</gene>
<feature type="domain" description="F420-non-reducing hydrogenase iron-sulfur subunit D" evidence="5">
    <location>
        <begin position="10"/>
        <end position="132"/>
    </location>
</feature>
<dbReference type="GO" id="GO:0016491">
    <property type="term" value="F:oxidoreductase activity"/>
    <property type="evidence" value="ECO:0007669"/>
    <property type="project" value="UniProtKB-KW"/>
</dbReference>
<dbReference type="GO" id="GO:0051536">
    <property type="term" value="F:iron-sulfur cluster binding"/>
    <property type="evidence" value="ECO:0007669"/>
    <property type="project" value="UniProtKB-KW"/>
</dbReference>
<keyword evidence="7" id="KW-1185">Reference proteome</keyword>
<evidence type="ECO:0000313" key="7">
    <source>
        <dbReference type="Proteomes" id="UP001165427"/>
    </source>
</evidence>
<dbReference type="GO" id="GO:0046872">
    <property type="term" value="F:metal ion binding"/>
    <property type="evidence" value="ECO:0007669"/>
    <property type="project" value="UniProtKB-KW"/>
</dbReference>
<reference evidence="6" key="1">
    <citation type="submission" date="2022-04" db="EMBL/GenBank/DDBJ databases">
        <title>Desulfatitalea alkaliphila sp. nov., a novel anaerobic sulfate-reducing bacterium isolated from terrestrial mud volcano, Taman Peninsula, Russia.</title>
        <authorList>
            <person name="Khomyakova M.A."/>
            <person name="Merkel A.Y."/>
            <person name="Slobodkin A.I."/>
        </authorList>
    </citation>
    <scope>NUCLEOTIDE SEQUENCE</scope>
    <source>
        <strain evidence="6">M08but</strain>
    </source>
</reference>
<evidence type="ECO:0000256" key="4">
    <source>
        <dbReference type="ARBA" id="ARBA00023014"/>
    </source>
</evidence>
<keyword evidence="4" id="KW-0411">Iron-sulfur</keyword>
<dbReference type="EMBL" id="JALJRB010000003">
    <property type="protein sequence ID" value="MCJ8499667.1"/>
    <property type="molecule type" value="Genomic_DNA"/>
</dbReference>
<proteinExistence type="predicted"/>
<evidence type="ECO:0000256" key="1">
    <source>
        <dbReference type="ARBA" id="ARBA00022723"/>
    </source>
</evidence>